<dbReference type="Pfam" id="PF03466">
    <property type="entry name" value="LysR_substrate"/>
    <property type="match status" value="1"/>
</dbReference>
<keyword evidence="3" id="KW-0238">DNA-binding</keyword>
<evidence type="ECO:0000256" key="2">
    <source>
        <dbReference type="ARBA" id="ARBA00023015"/>
    </source>
</evidence>
<dbReference type="Gene3D" id="1.10.10.10">
    <property type="entry name" value="Winged helix-like DNA-binding domain superfamily/Winged helix DNA-binding domain"/>
    <property type="match status" value="1"/>
</dbReference>
<dbReference type="InterPro" id="IPR000847">
    <property type="entry name" value="LysR_HTH_N"/>
</dbReference>
<comment type="caution">
    <text evidence="6">The sequence shown here is derived from an EMBL/GenBank/DDBJ whole genome shotgun (WGS) entry which is preliminary data.</text>
</comment>
<dbReference type="InterPro" id="IPR036388">
    <property type="entry name" value="WH-like_DNA-bd_sf"/>
</dbReference>
<evidence type="ECO:0000259" key="5">
    <source>
        <dbReference type="PROSITE" id="PS50931"/>
    </source>
</evidence>
<dbReference type="SUPFAM" id="SSF53850">
    <property type="entry name" value="Periplasmic binding protein-like II"/>
    <property type="match status" value="1"/>
</dbReference>
<dbReference type="AlphaFoldDB" id="A0A7X2LV89"/>
<dbReference type="GO" id="GO:0006351">
    <property type="term" value="P:DNA-templated transcription"/>
    <property type="evidence" value="ECO:0007669"/>
    <property type="project" value="TreeGrafter"/>
</dbReference>
<dbReference type="RefSeq" id="WP_371868234.1">
    <property type="nucleotide sequence ID" value="NZ_WKJJ01000033.1"/>
</dbReference>
<evidence type="ECO:0000256" key="3">
    <source>
        <dbReference type="ARBA" id="ARBA00023125"/>
    </source>
</evidence>
<dbReference type="FunFam" id="1.10.10.10:FF:000001">
    <property type="entry name" value="LysR family transcriptional regulator"/>
    <property type="match status" value="1"/>
</dbReference>
<organism evidence="6 7">
    <name type="scientific">Pseudoduganella rivuli</name>
    <dbReference type="NCBI Taxonomy" id="2666085"/>
    <lineage>
        <taxon>Bacteria</taxon>
        <taxon>Pseudomonadati</taxon>
        <taxon>Pseudomonadota</taxon>
        <taxon>Betaproteobacteria</taxon>
        <taxon>Burkholderiales</taxon>
        <taxon>Oxalobacteraceae</taxon>
        <taxon>Telluria group</taxon>
        <taxon>Pseudoduganella</taxon>
    </lineage>
</organism>
<proteinExistence type="inferred from homology"/>
<protein>
    <submittedName>
        <fullName evidence="6">LysR family transcriptional regulator</fullName>
    </submittedName>
</protein>
<dbReference type="EMBL" id="WKJJ01000033">
    <property type="protein sequence ID" value="MRV76485.1"/>
    <property type="molecule type" value="Genomic_DNA"/>
</dbReference>
<evidence type="ECO:0000313" key="6">
    <source>
        <dbReference type="EMBL" id="MRV76485.1"/>
    </source>
</evidence>
<dbReference type="PANTHER" id="PTHR30537">
    <property type="entry name" value="HTH-TYPE TRANSCRIPTIONAL REGULATOR"/>
    <property type="match status" value="1"/>
</dbReference>
<accession>A0A7X2LV89</accession>
<keyword evidence="4" id="KW-0804">Transcription</keyword>
<sequence length="304" mass="32842">MDLNDIALFVQVVRAGSFAEAARQLGIPPSTASRRLQALERAGGVRLLQRSTRRLALTDAGQAFFAQCAEQIDALSQSAQDLADSGKALTGRVRVAAGVDFLNWFPLDQVAAFMARHPGIRVEFVLADARADLLAEGIDVALRAGDMVEPALVAKQIGTVQWQLVASPDYLSSHGVPDCPGDLARHDCIAAPARSGVAQRWQLRHQGELHDVAVGGRFQVNSLQAQLNGALAGLGIALAPTLTTRQLVRQGLLHEVLPDYHWEAGVYFVYPSRRHIPRAVRTFTEFATAVLLERGLVAAPAPRR</sequence>
<dbReference type="Gene3D" id="3.40.190.290">
    <property type="match status" value="1"/>
</dbReference>
<reference evidence="6 7" key="1">
    <citation type="submission" date="2019-11" db="EMBL/GenBank/DDBJ databases">
        <title>Novel species isolated from a subtropical stream in China.</title>
        <authorList>
            <person name="Lu H."/>
        </authorList>
    </citation>
    <scope>NUCLEOTIDE SEQUENCE [LARGE SCALE GENOMIC DNA]</scope>
    <source>
        <strain evidence="6 7">FT92W</strain>
    </source>
</reference>
<keyword evidence="7" id="KW-1185">Reference proteome</keyword>
<gene>
    <name evidence="6" type="ORF">GJ700_32720</name>
</gene>
<comment type="similarity">
    <text evidence="1">Belongs to the LysR transcriptional regulatory family.</text>
</comment>
<name>A0A7X2LV89_9BURK</name>
<dbReference type="InterPro" id="IPR036390">
    <property type="entry name" value="WH_DNA-bd_sf"/>
</dbReference>
<feature type="domain" description="HTH lysR-type" evidence="5">
    <location>
        <begin position="1"/>
        <end position="58"/>
    </location>
</feature>
<dbReference type="CDD" id="cd08422">
    <property type="entry name" value="PBP2_CrgA_like"/>
    <property type="match status" value="1"/>
</dbReference>
<dbReference type="Proteomes" id="UP000446768">
    <property type="component" value="Unassembled WGS sequence"/>
</dbReference>
<evidence type="ECO:0000256" key="4">
    <source>
        <dbReference type="ARBA" id="ARBA00023163"/>
    </source>
</evidence>
<dbReference type="PROSITE" id="PS50931">
    <property type="entry name" value="HTH_LYSR"/>
    <property type="match status" value="1"/>
</dbReference>
<evidence type="ECO:0000256" key="1">
    <source>
        <dbReference type="ARBA" id="ARBA00009437"/>
    </source>
</evidence>
<dbReference type="InterPro" id="IPR005119">
    <property type="entry name" value="LysR_subst-bd"/>
</dbReference>
<dbReference type="SUPFAM" id="SSF46785">
    <property type="entry name" value="Winged helix' DNA-binding domain"/>
    <property type="match status" value="1"/>
</dbReference>
<dbReference type="Pfam" id="PF00126">
    <property type="entry name" value="HTH_1"/>
    <property type="match status" value="1"/>
</dbReference>
<dbReference type="GO" id="GO:0003700">
    <property type="term" value="F:DNA-binding transcription factor activity"/>
    <property type="evidence" value="ECO:0007669"/>
    <property type="project" value="InterPro"/>
</dbReference>
<dbReference type="PANTHER" id="PTHR30537:SF5">
    <property type="entry name" value="HTH-TYPE TRANSCRIPTIONAL ACTIVATOR TTDR-RELATED"/>
    <property type="match status" value="1"/>
</dbReference>
<evidence type="ECO:0000313" key="7">
    <source>
        <dbReference type="Proteomes" id="UP000446768"/>
    </source>
</evidence>
<keyword evidence="2" id="KW-0805">Transcription regulation</keyword>
<dbReference type="GO" id="GO:0043565">
    <property type="term" value="F:sequence-specific DNA binding"/>
    <property type="evidence" value="ECO:0007669"/>
    <property type="project" value="TreeGrafter"/>
</dbReference>
<dbReference type="InterPro" id="IPR058163">
    <property type="entry name" value="LysR-type_TF_proteobact-type"/>
</dbReference>